<name>A0ABV3Q856_9BACL</name>
<feature type="non-terminal residue" evidence="1">
    <location>
        <position position="1"/>
    </location>
</feature>
<proteinExistence type="predicted"/>
<comment type="caution">
    <text evidence="1">The sequence shown here is derived from an EMBL/GenBank/DDBJ whole genome shotgun (WGS) entry which is preliminary data.</text>
</comment>
<feature type="non-terminal residue" evidence="1">
    <location>
        <position position="184"/>
    </location>
</feature>
<gene>
    <name evidence="1" type="ORF">AB1471_17045</name>
</gene>
<evidence type="ECO:0000313" key="2">
    <source>
        <dbReference type="Proteomes" id="UP001556040"/>
    </source>
</evidence>
<evidence type="ECO:0000313" key="1">
    <source>
        <dbReference type="EMBL" id="MEW9503454.1"/>
    </source>
</evidence>
<protein>
    <recommendedName>
        <fullName evidence="3">Fibronectin type-III domain-containing protein</fullName>
    </recommendedName>
</protein>
<keyword evidence="2" id="KW-1185">Reference proteome</keyword>
<accession>A0ABV3Q856</accession>
<dbReference type="Proteomes" id="UP001556040">
    <property type="component" value="Unassembled WGS sequence"/>
</dbReference>
<organism evidence="1 2">
    <name type="scientific">Jeotgalibacillus marinus</name>
    <dbReference type="NCBI Taxonomy" id="86667"/>
    <lineage>
        <taxon>Bacteria</taxon>
        <taxon>Bacillati</taxon>
        <taxon>Bacillota</taxon>
        <taxon>Bacilli</taxon>
        <taxon>Bacillales</taxon>
        <taxon>Caryophanaceae</taxon>
        <taxon>Jeotgalibacillus</taxon>
    </lineage>
</organism>
<sequence length="184" mass="20564">NLVFRGKTSICSYNADVNQQWYFRVRAVNTHGKEGPFSSEESDTTARIISDDILFGEEIAEELRELSKEADILAGDTIGIDKMKEEALEAIQETAEKYTDEEIRETEEEIQEELAKKAGLNFVDGEFTMVKSDLADMLDEMEDLEEYASSIDQKADSISLDVSAIEKTVDDNTESILIVGSSIT</sequence>
<reference evidence="1 2" key="1">
    <citation type="journal article" date="1979" name="Int. J. Syst. Evol. Microbiol.">
        <title>Bacillus globisporus subsp. marinus subsp. nov.</title>
        <authorList>
            <person name="Liu H."/>
        </authorList>
    </citation>
    <scope>NUCLEOTIDE SEQUENCE [LARGE SCALE GENOMIC DNA]</scope>
    <source>
        <strain evidence="1 2">DSM 1297</strain>
    </source>
</reference>
<dbReference type="EMBL" id="JBFMIA010000080">
    <property type="protein sequence ID" value="MEW9503454.1"/>
    <property type="molecule type" value="Genomic_DNA"/>
</dbReference>
<evidence type="ECO:0008006" key="3">
    <source>
        <dbReference type="Google" id="ProtNLM"/>
    </source>
</evidence>